<comment type="similarity">
    <text evidence="4">Belongs to the flavoredoxin family.</text>
</comment>
<dbReference type="PANTHER" id="PTHR33798">
    <property type="entry name" value="FLAVOPROTEIN OXYGENASE"/>
    <property type="match status" value="1"/>
</dbReference>
<feature type="region of interest" description="Disordered" evidence="5">
    <location>
        <begin position="1"/>
        <end position="31"/>
    </location>
</feature>
<dbReference type="EMBL" id="HF935907">
    <property type="protein sequence ID" value="CCX32804.1"/>
    <property type="molecule type" value="Genomic_DNA"/>
</dbReference>
<proteinExistence type="inferred from homology"/>
<dbReference type="OMA" id="GNLIICE"/>
<dbReference type="PANTHER" id="PTHR33798:SF5">
    <property type="entry name" value="FLAVIN REDUCTASE LIKE DOMAIN-CONTAINING PROTEIN"/>
    <property type="match status" value="1"/>
</dbReference>
<dbReference type="SMART" id="SM00903">
    <property type="entry name" value="Flavin_Reduct"/>
    <property type="match status" value="1"/>
</dbReference>
<dbReference type="InterPro" id="IPR002563">
    <property type="entry name" value="Flavin_Rdtase-like_dom"/>
</dbReference>
<feature type="domain" description="Flavin reductase like" evidence="6">
    <location>
        <begin position="66"/>
        <end position="216"/>
    </location>
</feature>
<accession>U4LL38</accession>
<dbReference type="GO" id="GO:0010181">
    <property type="term" value="F:FMN binding"/>
    <property type="evidence" value="ECO:0007669"/>
    <property type="project" value="InterPro"/>
</dbReference>
<sequence>MSRHPDFKTLEASRPAFPEQKLVYSKTPNPDWKPCTPAPTNNHTHISLDPNDPARAPGENYKLLISAVVPRPVGFVSTVSPSGHRNLAPFSYFQVANHDPPIFTIGFAGENDKDSLRNLKETRECTINIISEDFIEAANYCSVDSPPEVSEWDLSGLTPAETEFVKAPRVKESVFAVECQLVHTHEWTSKRSGKKTGVLAIVEGVKFWVRDDAYKNGMLDLEVLKPVARMGGVTYAMTRGVWELPRPRYEEERKNPDVKAVEDKGKQNGSL</sequence>
<feature type="region of interest" description="Disordered" evidence="5">
    <location>
        <begin position="247"/>
        <end position="271"/>
    </location>
</feature>
<dbReference type="Proteomes" id="UP000018144">
    <property type="component" value="Unassembled WGS sequence"/>
</dbReference>
<evidence type="ECO:0000313" key="8">
    <source>
        <dbReference type="Proteomes" id="UP000018144"/>
    </source>
</evidence>
<dbReference type="Pfam" id="PF01613">
    <property type="entry name" value="Flavin_Reduct"/>
    <property type="match status" value="1"/>
</dbReference>
<evidence type="ECO:0000256" key="5">
    <source>
        <dbReference type="SAM" id="MobiDB-lite"/>
    </source>
</evidence>
<name>U4LL38_PYROM</name>
<dbReference type="eggNOG" id="ENOG502S020">
    <property type="taxonomic scope" value="Eukaryota"/>
</dbReference>
<gene>
    <name evidence="7" type="ORF">PCON_13655</name>
</gene>
<dbReference type="AlphaFoldDB" id="U4LL38"/>
<dbReference type="Gene3D" id="2.30.110.10">
    <property type="entry name" value="Electron Transport, Fmn-binding Protein, Chain A"/>
    <property type="match status" value="1"/>
</dbReference>
<comment type="cofactor">
    <cofactor evidence="1">
        <name>FMN</name>
        <dbReference type="ChEBI" id="CHEBI:58210"/>
    </cofactor>
</comment>
<organism evidence="7 8">
    <name type="scientific">Pyronema omphalodes (strain CBS 100304)</name>
    <name type="common">Pyronema confluens</name>
    <dbReference type="NCBI Taxonomy" id="1076935"/>
    <lineage>
        <taxon>Eukaryota</taxon>
        <taxon>Fungi</taxon>
        <taxon>Dikarya</taxon>
        <taxon>Ascomycota</taxon>
        <taxon>Pezizomycotina</taxon>
        <taxon>Pezizomycetes</taxon>
        <taxon>Pezizales</taxon>
        <taxon>Pyronemataceae</taxon>
        <taxon>Pyronema</taxon>
    </lineage>
</organism>
<evidence type="ECO:0000259" key="6">
    <source>
        <dbReference type="SMART" id="SM00903"/>
    </source>
</evidence>
<keyword evidence="2" id="KW-0285">Flavoprotein</keyword>
<evidence type="ECO:0000256" key="2">
    <source>
        <dbReference type="ARBA" id="ARBA00022630"/>
    </source>
</evidence>
<dbReference type="SUPFAM" id="SSF50475">
    <property type="entry name" value="FMN-binding split barrel"/>
    <property type="match status" value="1"/>
</dbReference>
<reference evidence="7 8" key="1">
    <citation type="journal article" date="2013" name="PLoS Genet.">
        <title>The genome and development-dependent transcriptomes of Pyronema confluens: a window into fungal evolution.</title>
        <authorList>
            <person name="Traeger S."/>
            <person name="Altegoer F."/>
            <person name="Freitag M."/>
            <person name="Gabaldon T."/>
            <person name="Kempken F."/>
            <person name="Kumar A."/>
            <person name="Marcet-Houben M."/>
            <person name="Poggeler S."/>
            <person name="Stajich J.E."/>
            <person name="Nowrousian M."/>
        </authorList>
    </citation>
    <scope>NUCLEOTIDE SEQUENCE [LARGE SCALE GENOMIC DNA]</scope>
    <source>
        <strain evidence="8">CBS 100304</strain>
        <tissue evidence="7">Vegetative mycelium</tissue>
    </source>
</reference>
<keyword evidence="3" id="KW-0288">FMN</keyword>
<feature type="compositionally biased region" description="Basic and acidic residues" evidence="5">
    <location>
        <begin position="1"/>
        <end position="11"/>
    </location>
</feature>
<keyword evidence="8" id="KW-1185">Reference proteome</keyword>
<evidence type="ECO:0000313" key="7">
    <source>
        <dbReference type="EMBL" id="CCX32804.1"/>
    </source>
</evidence>
<evidence type="ECO:0000256" key="1">
    <source>
        <dbReference type="ARBA" id="ARBA00001917"/>
    </source>
</evidence>
<dbReference type="OrthoDB" id="10250990at2759"/>
<evidence type="ECO:0000256" key="4">
    <source>
        <dbReference type="ARBA" id="ARBA00038054"/>
    </source>
</evidence>
<dbReference type="InterPro" id="IPR012349">
    <property type="entry name" value="Split_barrel_FMN-bd"/>
</dbReference>
<evidence type="ECO:0000256" key="3">
    <source>
        <dbReference type="ARBA" id="ARBA00022643"/>
    </source>
</evidence>
<protein>
    <submittedName>
        <fullName evidence="7">Similar to Uncharacterized protein BH2278 acc. no. Q9KAK9</fullName>
    </submittedName>
</protein>